<protein>
    <submittedName>
        <fullName evidence="1">Uncharacterized protein</fullName>
    </submittedName>
</protein>
<dbReference type="EMBL" id="BK015625">
    <property type="protein sequence ID" value="DAE16440.1"/>
    <property type="molecule type" value="Genomic_DNA"/>
</dbReference>
<sequence length="29" mass="3198">MESMLSTIATIGQSTFFNFSPPCFLVNTI</sequence>
<name>A0A8S5QBJ3_9CAUD</name>
<reference evidence="1" key="1">
    <citation type="journal article" date="2021" name="Proc. Natl. Acad. Sci. U.S.A.">
        <title>A Catalog of Tens of Thousands of Viruses from Human Metagenomes Reveals Hidden Associations with Chronic Diseases.</title>
        <authorList>
            <person name="Tisza M.J."/>
            <person name="Buck C.B."/>
        </authorList>
    </citation>
    <scope>NUCLEOTIDE SEQUENCE</scope>
    <source>
        <strain evidence="1">CtyNQ5</strain>
    </source>
</reference>
<proteinExistence type="predicted"/>
<accession>A0A8S5QBJ3</accession>
<organism evidence="1">
    <name type="scientific">Siphoviridae sp. ctyNQ5</name>
    <dbReference type="NCBI Taxonomy" id="2825745"/>
    <lineage>
        <taxon>Viruses</taxon>
        <taxon>Duplodnaviria</taxon>
        <taxon>Heunggongvirae</taxon>
        <taxon>Uroviricota</taxon>
        <taxon>Caudoviricetes</taxon>
    </lineage>
</organism>
<evidence type="ECO:0000313" key="1">
    <source>
        <dbReference type="EMBL" id="DAE16440.1"/>
    </source>
</evidence>